<comment type="caution">
    <text evidence="2">The sequence shown here is derived from an EMBL/GenBank/DDBJ whole genome shotgun (WGS) entry which is preliminary data.</text>
</comment>
<reference evidence="2 3" key="1">
    <citation type="submission" date="2016-05" db="EMBL/GenBank/DDBJ databases">
        <title>Draft genome sequence of a porcine commensal Rothia nasimurium.</title>
        <authorList>
            <person name="Gaiser R.A."/>
            <person name="Van Baarlen P."/>
            <person name="Wells J.M."/>
        </authorList>
    </citation>
    <scope>NUCLEOTIDE SEQUENCE [LARGE SCALE GENOMIC DNA]</scope>
    <source>
        <strain evidence="2 3">PT-32</strain>
    </source>
</reference>
<protein>
    <recommendedName>
        <fullName evidence="1">PhnB-like domain-containing protein</fullName>
    </recommendedName>
</protein>
<gene>
    <name evidence="2" type="ORF">A7979_11375</name>
</gene>
<dbReference type="PANTHER" id="PTHR33990">
    <property type="entry name" value="PROTEIN YJDN-RELATED"/>
    <property type="match status" value="1"/>
</dbReference>
<sequence length="284" mass="30649">MTSTFPPASAPTACVWINGDAAEAATYYSQALPLTESTPGAGVTNLNVDGTSLLLLGADATYSPNPSISGFLRFSSDRFGSRELAEQALRATYAAIGEGGELMPLQAYPFAPLFAWVRDRYGFTWQLFLEEGTSGLPFFTPCFMFGNVAHGQCEQATDTWMALLGGERLSLTRHSESSYLEPEAVQMTTFTMGGGTFTAIDAGTFHDFTFDPGVSMTLLYEDQPGIDGAWSVLSQVADAERCGWCVDAYGVSWQVLPQNIGQIMADTDARAKLMGMGKIDLRQL</sequence>
<accession>A0A1Y1RR61</accession>
<dbReference type="EMBL" id="LXWF01000016">
    <property type="protein sequence ID" value="ORC20206.1"/>
    <property type="molecule type" value="Genomic_DNA"/>
</dbReference>
<evidence type="ECO:0000259" key="1">
    <source>
        <dbReference type="Pfam" id="PF06983"/>
    </source>
</evidence>
<name>A0A1Y1RR61_9MICC</name>
<dbReference type="SUPFAM" id="SSF54593">
    <property type="entry name" value="Glyoxalase/Bleomycin resistance protein/Dihydroxybiphenyl dioxygenase"/>
    <property type="match status" value="2"/>
</dbReference>
<evidence type="ECO:0000313" key="2">
    <source>
        <dbReference type="EMBL" id="ORC20206.1"/>
    </source>
</evidence>
<keyword evidence="3" id="KW-1185">Reference proteome</keyword>
<organism evidence="2 3">
    <name type="scientific">Rothia nasimurium</name>
    <dbReference type="NCBI Taxonomy" id="85336"/>
    <lineage>
        <taxon>Bacteria</taxon>
        <taxon>Bacillati</taxon>
        <taxon>Actinomycetota</taxon>
        <taxon>Actinomycetes</taxon>
        <taxon>Micrococcales</taxon>
        <taxon>Micrococcaceae</taxon>
        <taxon>Rothia</taxon>
    </lineage>
</organism>
<evidence type="ECO:0000313" key="3">
    <source>
        <dbReference type="Proteomes" id="UP000192359"/>
    </source>
</evidence>
<dbReference type="InterPro" id="IPR028973">
    <property type="entry name" value="PhnB-like"/>
</dbReference>
<dbReference type="OrthoDB" id="9806473at2"/>
<dbReference type="InterPro" id="IPR029068">
    <property type="entry name" value="Glyas_Bleomycin-R_OHBP_Dase"/>
</dbReference>
<dbReference type="AlphaFoldDB" id="A0A1Y1RR61"/>
<dbReference type="Pfam" id="PF06983">
    <property type="entry name" value="3-dmu-9_3-mt"/>
    <property type="match status" value="1"/>
</dbReference>
<feature type="domain" description="PhnB-like" evidence="1">
    <location>
        <begin position="139"/>
        <end position="255"/>
    </location>
</feature>
<proteinExistence type="predicted"/>
<dbReference type="Proteomes" id="UP000192359">
    <property type="component" value="Unassembled WGS sequence"/>
</dbReference>
<dbReference type="RefSeq" id="WP_083091569.1">
    <property type="nucleotide sequence ID" value="NZ_LXWF01000016.1"/>
</dbReference>
<dbReference type="Gene3D" id="3.10.180.10">
    <property type="entry name" value="2,3-Dihydroxybiphenyl 1,2-Dioxygenase, domain 1"/>
    <property type="match status" value="2"/>
</dbReference>